<protein>
    <recommendedName>
        <fullName evidence="1">Integrase core domain-containing protein</fullName>
    </recommendedName>
</protein>
<evidence type="ECO:0000313" key="3">
    <source>
        <dbReference type="Proteomes" id="UP000886653"/>
    </source>
</evidence>
<dbReference type="InterPro" id="IPR058913">
    <property type="entry name" value="Integrase_dom_put"/>
</dbReference>
<organism evidence="2 3">
    <name type="scientific">Cronartium quercuum f. sp. fusiforme G11</name>
    <dbReference type="NCBI Taxonomy" id="708437"/>
    <lineage>
        <taxon>Eukaryota</taxon>
        <taxon>Fungi</taxon>
        <taxon>Dikarya</taxon>
        <taxon>Basidiomycota</taxon>
        <taxon>Pucciniomycotina</taxon>
        <taxon>Pucciniomycetes</taxon>
        <taxon>Pucciniales</taxon>
        <taxon>Coleosporiaceae</taxon>
        <taxon>Cronartium</taxon>
    </lineage>
</organism>
<sequence length="239" mass="27231">LYDVPGPNFIWAMDGHDKLKPFGICIYGAIDSWSCQVLKLHVATNNNDPQRAGVQFLQIVEQMGVCPQKVTTDKGSETGDIATFQITFLHLIGRLEWDEAEKRHLFTTSQHNQRIESLWGQVMKQKNITICDSIICAIVEELYDPGQPIHKHLQHHSFSFIFICLVQHILDSFILEHNFTRIAKSKYTLVPTGVAPEVCHYAPEKYKGTEGGIEVPKEVVQNLIAHYYPDEETLFQITP</sequence>
<gene>
    <name evidence="2" type="ORF">CROQUDRAFT_22467</name>
</gene>
<feature type="domain" description="Integrase core" evidence="1">
    <location>
        <begin position="1"/>
        <end position="182"/>
    </location>
</feature>
<evidence type="ECO:0000259" key="1">
    <source>
        <dbReference type="Pfam" id="PF24764"/>
    </source>
</evidence>
<dbReference type="PANTHER" id="PTHR46177">
    <property type="entry name" value="INTEGRASE CATALYTIC DOMAIN-CONTAINING PROTEIN"/>
    <property type="match status" value="1"/>
</dbReference>
<feature type="non-terminal residue" evidence="2">
    <location>
        <position position="239"/>
    </location>
</feature>
<dbReference type="Proteomes" id="UP000886653">
    <property type="component" value="Unassembled WGS sequence"/>
</dbReference>
<evidence type="ECO:0000313" key="2">
    <source>
        <dbReference type="EMBL" id="KAG0149119.1"/>
    </source>
</evidence>
<dbReference type="Pfam" id="PF24764">
    <property type="entry name" value="rva_4"/>
    <property type="match status" value="1"/>
</dbReference>
<comment type="caution">
    <text evidence="2">The sequence shown here is derived from an EMBL/GenBank/DDBJ whole genome shotgun (WGS) entry which is preliminary data.</text>
</comment>
<name>A0A9P6NRX0_9BASI</name>
<dbReference type="AlphaFoldDB" id="A0A9P6NRX0"/>
<feature type="non-terminal residue" evidence="2">
    <location>
        <position position="1"/>
    </location>
</feature>
<dbReference type="EMBL" id="MU167230">
    <property type="protein sequence ID" value="KAG0149119.1"/>
    <property type="molecule type" value="Genomic_DNA"/>
</dbReference>
<keyword evidence="3" id="KW-1185">Reference proteome</keyword>
<dbReference type="PANTHER" id="PTHR46177:SF1">
    <property type="entry name" value="INTEGRASE CATALYTIC DOMAIN-CONTAINING PROTEIN"/>
    <property type="match status" value="1"/>
</dbReference>
<proteinExistence type="predicted"/>
<accession>A0A9P6NRX0</accession>
<reference evidence="2" key="1">
    <citation type="submission" date="2013-11" db="EMBL/GenBank/DDBJ databases">
        <title>Genome sequence of the fusiform rust pathogen reveals effectors for host alternation and coevolution with pine.</title>
        <authorList>
            <consortium name="DOE Joint Genome Institute"/>
            <person name="Smith K."/>
            <person name="Pendleton A."/>
            <person name="Kubisiak T."/>
            <person name="Anderson C."/>
            <person name="Salamov A."/>
            <person name="Aerts A."/>
            <person name="Riley R."/>
            <person name="Clum A."/>
            <person name="Lindquist E."/>
            <person name="Ence D."/>
            <person name="Campbell M."/>
            <person name="Kronenberg Z."/>
            <person name="Feau N."/>
            <person name="Dhillon B."/>
            <person name="Hamelin R."/>
            <person name="Burleigh J."/>
            <person name="Smith J."/>
            <person name="Yandell M."/>
            <person name="Nelson C."/>
            <person name="Grigoriev I."/>
            <person name="Davis J."/>
        </authorList>
    </citation>
    <scope>NUCLEOTIDE SEQUENCE</scope>
    <source>
        <strain evidence="2">G11</strain>
    </source>
</reference>
<dbReference type="OrthoDB" id="5392716at2759"/>